<name>A0A261ERC2_9BIFI</name>
<keyword evidence="5" id="KW-1185">Reference proteome</keyword>
<feature type="compositionally biased region" description="Low complexity" evidence="2">
    <location>
        <begin position="237"/>
        <end position="260"/>
    </location>
</feature>
<dbReference type="OrthoDB" id="4123459at2"/>
<evidence type="ECO:0000256" key="1">
    <source>
        <dbReference type="SAM" id="Coils"/>
    </source>
</evidence>
<proteinExistence type="predicted"/>
<dbReference type="EMBL" id="MWWR01000019">
    <property type="protein sequence ID" value="OZG49408.1"/>
    <property type="molecule type" value="Genomic_DNA"/>
</dbReference>
<feature type="transmembrane region" description="Helical" evidence="3">
    <location>
        <begin position="550"/>
        <end position="568"/>
    </location>
</feature>
<accession>A0A261ERC2</accession>
<dbReference type="AlphaFoldDB" id="A0A261ERC2"/>
<keyword evidence="3" id="KW-1133">Transmembrane helix</keyword>
<feature type="region of interest" description="Disordered" evidence="2">
    <location>
        <begin position="229"/>
        <end position="260"/>
    </location>
</feature>
<evidence type="ECO:0000256" key="2">
    <source>
        <dbReference type="SAM" id="MobiDB-lite"/>
    </source>
</evidence>
<protein>
    <submittedName>
        <fullName evidence="4">Uncharacterized protein</fullName>
    </submittedName>
</protein>
<keyword evidence="1" id="KW-0175">Coiled coil</keyword>
<keyword evidence="3" id="KW-0472">Membrane</keyword>
<sequence>MSLESELSYLQSRYAELEAERAELQAELNHLYRAAQDTNDALLLERQRIDGELGVVMQRMTTSDADMRRALQTQNEIGELYGRLKAMEQANKAIRKCNDRKYYDFAVYRQVRKIVQGMMDDLDFSMISMDVIDKAVQREQLKDPDFWLTSAMLAIVAWCDDDREGAEKALRNAMRLDDRKTAAFFMVFNLRLASEKSFTPGMSDQRELAALKWLAYLAGGRLDAAVKPTGAQGGAVSGAQTTGASSQSSQPAPTAPQGPALRGSEQSLLLLFVSMMSRALSDKVSDRTRQIVTNYVNSLIDEDLARHGDTRAQAVGRIADKWQGIAGTQPFPYDAIVSHVPGWKDLSLAMSMARGQQAILEFVDRTLTVPVEQRNLFLKDYIDGIAQEPGKQERDTYDEIRRNELIIECKGDVDEARGRFAKEKAFENAELNIVGDMIDWVYGDRSSEEVNPQMVRNMFVATKPLELEACGLYRDRYTSLVRPVQTVTIDDFTTQMPMQDATPAKQAVGQHYAQLEADAVSRVSNTFAVVLIVLGVALGVGMAFVAPPAILAGVVVAALGGITLYMNGRRRDAIHRQFAASTQRAFEQLDGLQSAFASYLRDFSDADSLSVPLSQRIDAA</sequence>
<reference evidence="4 5" key="1">
    <citation type="journal article" date="2017" name="BMC Genomics">
        <title>Comparative genomic and phylogenomic analyses of the Bifidobacteriaceae family.</title>
        <authorList>
            <person name="Lugli G.A."/>
            <person name="Milani C."/>
            <person name="Turroni F."/>
            <person name="Duranti S."/>
            <person name="Mancabelli L."/>
            <person name="Mangifesta M."/>
            <person name="Ferrario C."/>
            <person name="Modesto M."/>
            <person name="Mattarelli P."/>
            <person name="Jiri K."/>
            <person name="van Sinderen D."/>
            <person name="Ventura M."/>
        </authorList>
    </citation>
    <scope>NUCLEOTIDE SEQUENCE [LARGE SCALE GENOMIC DNA]</scope>
    <source>
        <strain evidence="4 5">DSM 24742</strain>
    </source>
</reference>
<gene>
    <name evidence="4" type="ORF">PSRA_1657</name>
</gene>
<dbReference type="Proteomes" id="UP000216725">
    <property type="component" value="Unassembled WGS sequence"/>
</dbReference>
<evidence type="ECO:0000313" key="4">
    <source>
        <dbReference type="EMBL" id="OZG49408.1"/>
    </source>
</evidence>
<dbReference type="RefSeq" id="WP_094661450.1">
    <property type="nucleotide sequence ID" value="NZ_MWWR01000019.1"/>
</dbReference>
<organism evidence="4 5">
    <name type="scientific">Pseudoscardovia radai</name>
    <dbReference type="NCBI Taxonomy" id="987066"/>
    <lineage>
        <taxon>Bacteria</taxon>
        <taxon>Bacillati</taxon>
        <taxon>Actinomycetota</taxon>
        <taxon>Actinomycetes</taxon>
        <taxon>Bifidobacteriales</taxon>
        <taxon>Bifidobacteriaceae</taxon>
        <taxon>Pseudoscardovia</taxon>
    </lineage>
</organism>
<evidence type="ECO:0000256" key="3">
    <source>
        <dbReference type="SAM" id="Phobius"/>
    </source>
</evidence>
<comment type="caution">
    <text evidence="4">The sequence shown here is derived from an EMBL/GenBank/DDBJ whole genome shotgun (WGS) entry which is preliminary data.</text>
</comment>
<feature type="coiled-coil region" evidence="1">
    <location>
        <begin position="7"/>
        <end position="41"/>
    </location>
</feature>
<keyword evidence="3" id="KW-0812">Transmembrane</keyword>
<evidence type="ECO:0000313" key="5">
    <source>
        <dbReference type="Proteomes" id="UP000216725"/>
    </source>
</evidence>